<comment type="caution">
    <text evidence="12">The sequence shown here is derived from an EMBL/GenBank/DDBJ whole genome shotgun (WGS) entry which is preliminary data.</text>
</comment>
<accession>A0ABD0NHK8</accession>
<dbReference type="GO" id="GO:0006259">
    <property type="term" value="P:DNA metabolic process"/>
    <property type="evidence" value="ECO:0007669"/>
    <property type="project" value="UniProtKB-ARBA"/>
</dbReference>
<evidence type="ECO:0000256" key="2">
    <source>
        <dbReference type="ARBA" id="ARBA00010879"/>
    </source>
</evidence>
<feature type="domain" description="Integrase catalytic" evidence="11">
    <location>
        <begin position="895"/>
        <end position="1054"/>
    </location>
</feature>
<dbReference type="Gene3D" id="3.30.70.270">
    <property type="match status" value="3"/>
</dbReference>
<dbReference type="Pfam" id="PF17919">
    <property type="entry name" value="RT_RNaseH_2"/>
    <property type="match status" value="1"/>
</dbReference>
<keyword evidence="7" id="KW-0378">Hydrolase</keyword>
<feature type="region of interest" description="Disordered" evidence="9">
    <location>
        <begin position="22"/>
        <end position="50"/>
    </location>
</feature>
<dbReference type="FunFam" id="3.30.70.270:FF:000020">
    <property type="entry name" value="Transposon Tf2-6 polyprotein-like Protein"/>
    <property type="match status" value="1"/>
</dbReference>
<comment type="subcellular location">
    <subcellularLocation>
        <location evidence="1">Nucleus</location>
    </subcellularLocation>
</comment>
<dbReference type="SUPFAM" id="SSF56672">
    <property type="entry name" value="DNA/RNA polymerases"/>
    <property type="match status" value="1"/>
</dbReference>
<dbReference type="Pfam" id="PF03732">
    <property type="entry name" value="Retrotrans_gag"/>
    <property type="match status" value="1"/>
</dbReference>
<evidence type="ECO:0000313" key="13">
    <source>
        <dbReference type="Proteomes" id="UP001529510"/>
    </source>
</evidence>
<dbReference type="InterPro" id="IPR043128">
    <property type="entry name" value="Rev_trsase/Diguanyl_cyclase"/>
</dbReference>
<proteinExistence type="inferred from homology"/>
<sequence>MSNPDPFQELVDSLREVLLRSAVTIPPAPPSEDPPAQSTSSAIVPSSPMARPAPYAGGAEECNGFLLQCSLVFTMQPALYPTDQSQIAFITSLLTGPALRWAETIWHQGGPAVHSICMFTTHFKEVFGRSDGEVSAGEQLYHLKQDVMSTQEYSLRFRTLAAASGWNERSLLTTYRLGLEPKLRMQLAALDDNMGLEKFIQLSLRCSERIQSYQCNQEPDNNALFRPSEPASPSEPEPMILESGRLTSAERQRRLTRGLCMYCGAPSSTHCVTALIDSGSAGNFISGTLCRQLHLRTKVTSKIYQIQPITGKTTSPTRIHRKCEPINLQIGILHHEKVQLLVLEGANVDIILGRPWLVKHDPILSWGTGEILKWGKGCVTDCFPEIPRPVQKPLPVFTTSVESPIEKRSVQIPKIYSSYKDVFCPKRASQLSPHRPWDCAIDLVPDAPMPRGKIYPLSLPETKAMEEYIHEALSQGYIRPSTSPAASSFFFVAKKDGGLRPCIDYRIINQGTIKFRYPLPLVPAALEQLRSARIFTKLDLRSAYNLNFIHEVLREFLHKFVVVYIDDTLIYSRSEAEHHHHVAEVLQRLRDHQLYLKAEKCSFHLSSVQFLGYIIDQQGVRMDERKVSAVVSWPEPTTIKELQKFLGFSNFYRRFIHSYSNITAPLTTLLRGKPKTLLWTPEAAAAFQSLKSAFTQAPLLTHPDPDLPFVEEVDASTTGVGAILSQHHGDPPLLHPCAYFSRKLNPAERNYDIGNRELLAIKLALEDSLVIVLLQIPVLHHISMHDHPETSETPVNIIPEHIIINPIEWSAPPVVATPEPRPPPGCPPGRQFVPRTQRIALIHSTHTSLGTGHPGANNTLTLLSERFCTSKVAKKCAMSKSPRHLPAGKLHPLPVPNRPWSHLGVDFMTDLPSSDGNTCILVIIDRFSKFCRLISLKGLPTALETAEILFNHVFRYYGIPEDIVSDRGPQFISRVWRSFFRLLGVTISLSSGYHPQTNGQTERKIQEVGRFLRTFCHGHQDSWNQFLGRAEYAQNSLRQPTTGLTPFQCVLGFQPPLFPWNGEPSEVPAVDYWFRESERVWDVAHHHLQRAVRRSKSITNQRRIQGPAFAPGQKVWLSTRDIRLRLPSRKLSPRFVGPFTILEQVNPVTFKLQLPPQYRIHPTFHVSLLKPFHPPLIPSTEPGHEEEPPPPLLLEDGSIYKEILQSRRRGGQLQYLVDWEGYGPEERSLVPRADILDPTLLEDFHTSHPEFPAPRGRGRPPRRR</sequence>
<dbReference type="InterPro" id="IPR021109">
    <property type="entry name" value="Peptidase_aspartic_dom_sf"/>
</dbReference>
<dbReference type="GO" id="GO:0004523">
    <property type="term" value="F:RNA-DNA hybrid ribonuclease activity"/>
    <property type="evidence" value="ECO:0007669"/>
    <property type="project" value="UniProtKB-EC"/>
</dbReference>
<keyword evidence="7" id="KW-0255">Endonuclease</keyword>
<dbReference type="InterPro" id="IPR001584">
    <property type="entry name" value="Integrase_cat-core"/>
</dbReference>
<evidence type="ECO:0000256" key="1">
    <source>
        <dbReference type="ARBA" id="ARBA00004123"/>
    </source>
</evidence>
<dbReference type="Gene3D" id="3.10.10.10">
    <property type="entry name" value="HIV Type 1 Reverse Transcriptase, subunit A, domain 1"/>
    <property type="match status" value="1"/>
</dbReference>
<dbReference type="GO" id="GO:0005634">
    <property type="term" value="C:nucleus"/>
    <property type="evidence" value="ECO:0007669"/>
    <property type="project" value="UniProtKB-SubCell"/>
</dbReference>
<dbReference type="Gene3D" id="3.30.420.10">
    <property type="entry name" value="Ribonuclease H-like superfamily/Ribonuclease H"/>
    <property type="match status" value="1"/>
</dbReference>
<dbReference type="PROSITE" id="PS50013">
    <property type="entry name" value="CHROMO_2"/>
    <property type="match status" value="1"/>
</dbReference>
<protein>
    <recommendedName>
        <fullName evidence="3">ribonuclease H</fullName>
        <ecNumber evidence="3">3.1.26.4</ecNumber>
    </recommendedName>
</protein>
<dbReference type="InterPro" id="IPR000953">
    <property type="entry name" value="Chromo/chromo_shadow_dom"/>
</dbReference>
<dbReference type="SUPFAM" id="SSF53098">
    <property type="entry name" value="Ribonuclease H-like"/>
    <property type="match status" value="1"/>
</dbReference>
<evidence type="ECO:0000256" key="8">
    <source>
        <dbReference type="ARBA" id="ARBA00023268"/>
    </source>
</evidence>
<dbReference type="InterPro" id="IPR036397">
    <property type="entry name" value="RNaseH_sf"/>
</dbReference>
<keyword evidence="8" id="KW-0511">Multifunctional enzyme</keyword>
<feature type="region of interest" description="Disordered" evidence="9">
    <location>
        <begin position="1241"/>
        <end position="1264"/>
    </location>
</feature>
<evidence type="ECO:0000256" key="6">
    <source>
        <dbReference type="ARBA" id="ARBA00022722"/>
    </source>
</evidence>
<evidence type="ECO:0000256" key="9">
    <source>
        <dbReference type="SAM" id="MobiDB-lite"/>
    </source>
</evidence>
<dbReference type="EC" id="3.1.26.4" evidence="3"/>
<evidence type="ECO:0000256" key="7">
    <source>
        <dbReference type="ARBA" id="ARBA00022759"/>
    </source>
</evidence>
<gene>
    <name evidence="12" type="ORF">M9458_045175</name>
</gene>
<dbReference type="InterPro" id="IPR041577">
    <property type="entry name" value="RT_RNaseH_2"/>
</dbReference>
<dbReference type="SMART" id="SM00298">
    <property type="entry name" value="CHROMO"/>
    <property type="match status" value="1"/>
</dbReference>
<dbReference type="Proteomes" id="UP001529510">
    <property type="component" value="Unassembled WGS sequence"/>
</dbReference>
<feature type="non-terminal residue" evidence="12">
    <location>
        <position position="1264"/>
    </location>
</feature>
<feature type="compositionally biased region" description="Low complexity" evidence="9">
    <location>
        <begin position="227"/>
        <end position="238"/>
    </location>
</feature>
<feature type="domain" description="Chromo" evidence="10">
    <location>
        <begin position="1198"/>
        <end position="1256"/>
    </location>
</feature>
<dbReference type="InterPro" id="IPR016197">
    <property type="entry name" value="Chromo-like_dom_sf"/>
</dbReference>
<reference evidence="12 13" key="1">
    <citation type="submission" date="2024-05" db="EMBL/GenBank/DDBJ databases">
        <title>Genome sequencing and assembly of Indian major carp, Cirrhinus mrigala (Hamilton, 1822).</title>
        <authorList>
            <person name="Mohindra V."/>
            <person name="Chowdhury L.M."/>
            <person name="Lal K."/>
            <person name="Jena J.K."/>
        </authorList>
    </citation>
    <scope>NUCLEOTIDE SEQUENCE [LARGE SCALE GENOMIC DNA]</scope>
    <source>
        <strain evidence="12">CM1030</strain>
        <tissue evidence="12">Blood</tissue>
    </source>
</reference>
<dbReference type="InterPro" id="IPR000477">
    <property type="entry name" value="RT_dom"/>
</dbReference>
<dbReference type="CDD" id="cd01647">
    <property type="entry name" value="RT_LTR"/>
    <property type="match status" value="1"/>
</dbReference>
<evidence type="ECO:0000313" key="12">
    <source>
        <dbReference type="EMBL" id="KAL0161450.1"/>
    </source>
</evidence>
<keyword evidence="5" id="KW-0548">Nucleotidyltransferase</keyword>
<dbReference type="Pfam" id="PF00665">
    <property type="entry name" value="rve"/>
    <property type="match status" value="1"/>
</dbReference>
<dbReference type="FunFam" id="3.30.70.270:FF:000003">
    <property type="entry name" value="Transposon Ty3-G Gag-Pol polyprotein"/>
    <property type="match status" value="1"/>
</dbReference>
<name>A0ABD0NHK8_CIRMR</name>
<dbReference type="Pfam" id="PF24626">
    <property type="entry name" value="SH3_Tf2-1"/>
    <property type="match status" value="1"/>
</dbReference>
<dbReference type="SUPFAM" id="SSF50630">
    <property type="entry name" value="Acid proteases"/>
    <property type="match status" value="1"/>
</dbReference>
<keyword evidence="13" id="KW-1185">Reference proteome</keyword>
<organism evidence="12 13">
    <name type="scientific">Cirrhinus mrigala</name>
    <name type="common">Mrigala</name>
    <dbReference type="NCBI Taxonomy" id="683832"/>
    <lineage>
        <taxon>Eukaryota</taxon>
        <taxon>Metazoa</taxon>
        <taxon>Chordata</taxon>
        <taxon>Craniata</taxon>
        <taxon>Vertebrata</taxon>
        <taxon>Euteleostomi</taxon>
        <taxon>Actinopterygii</taxon>
        <taxon>Neopterygii</taxon>
        <taxon>Teleostei</taxon>
        <taxon>Ostariophysi</taxon>
        <taxon>Cypriniformes</taxon>
        <taxon>Cyprinidae</taxon>
        <taxon>Labeoninae</taxon>
        <taxon>Labeonini</taxon>
        <taxon>Cirrhinus</taxon>
    </lineage>
</organism>
<feature type="region of interest" description="Disordered" evidence="9">
    <location>
        <begin position="218"/>
        <end position="247"/>
    </location>
</feature>
<dbReference type="InterPro" id="IPR012337">
    <property type="entry name" value="RNaseH-like_sf"/>
</dbReference>
<comment type="similarity">
    <text evidence="2">Belongs to the beta type-B retroviral polymerase family. HERV class-II K(HML-2) pol subfamily.</text>
</comment>
<evidence type="ECO:0000259" key="10">
    <source>
        <dbReference type="PROSITE" id="PS50013"/>
    </source>
</evidence>
<evidence type="ECO:0000256" key="4">
    <source>
        <dbReference type="ARBA" id="ARBA00022679"/>
    </source>
</evidence>
<dbReference type="Gene3D" id="2.40.70.10">
    <property type="entry name" value="Acid Proteases"/>
    <property type="match status" value="1"/>
</dbReference>
<dbReference type="InterPro" id="IPR050951">
    <property type="entry name" value="Retrovirus_Pol_polyprotein"/>
</dbReference>
<dbReference type="InterPro" id="IPR043502">
    <property type="entry name" value="DNA/RNA_pol_sf"/>
</dbReference>
<dbReference type="CDD" id="cd00303">
    <property type="entry name" value="retropepsin_like"/>
    <property type="match status" value="1"/>
</dbReference>
<dbReference type="SUPFAM" id="SSF54160">
    <property type="entry name" value="Chromo domain-like"/>
    <property type="match status" value="1"/>
</dbReference>
<evidence type="ECO:0000259" key="11">
    <source>
        <dbReference type="PROSITE" id="PS50994"/>
    </source>
</evidence>
<dbReference type="EMBL" id="JAMKFB020000022">
    <property type="protein sequence ID" value="KAL0161450.1"/>
    <property type="molecule type" value="Genomic_DNA"/>
</dbReference>
<dbReference type="Gene3D" id="3.10.20.370">
    <property type="match status" value="1"/>
</dbReference>
<dbReference type="Gene3D" id="2.40.50.40">
    <property type="match status" value="1"/>
</dbReference>
<keyword evidence="6" id="KW-0540">Nuclease</keyword>
<dbReference type="PANTHER" id="PTHR37984">
    <property type="entry name" value="PROTEIN CBG26694"/>
    <property type="match status" value="1"/>
</dbReference>
<evidence type="ECO:0000256" key="5">
    <source>
        <dbReference type="ARBA" id="ARBA00022695"/>
    </source>
</evidence>
<evidence type="ECO:0000256" key="3">
    <source>
        <dbReference type="ARBA" id="ARBA00012180"/>
    </source>
</evidence>
<dbReference type="PROSITE" id="PS50994">
    <property type="entry name" value="INTEGRASE"/>
    <property type="match status" value="1"/>
</dbReference>
<dbReference type="InterPro" id="IPR005162">
    <property type="entry name" value="Retrotrans_gag_dom"/>
</dbReference>
<dbReference type="GO" id="GO:0016779">
    <property type="term" value="F:nucleotidyltransferase activity"/>
    <property type="evidence" value="ECO:0007669"/>
    <property type="project" value="UniProtKB-KW"/>
</dbReference>
<dbReference type="InterPro" id="IPR056924">
    <property type="entry name" value="SH3_Tf2-1"/>
</dbReference>
<dbReference type="AlphaFoldDB" id="A0ABD0NHK8"/>
<keyword evidence="4" id="KW-0808">Transferase</keyword>
<dbReference type="Pfam" id="PF08284">
    <property type="entry name" value="RVP_2"/>
    <property type="match status" value="1"/>
</dbReference>
<dbReference type="Pfam" id="PF00078">
    <property type="entry name" value="RVT_1"/>
    <property type="match status" value="1"/>
</dbReference>
<dbReference type="FunFam" id="3.30.420.10:FF:000032">
    <property type="entry name" value="Retrovirus-related Pol polyprotein from transposon 297-like Protein"/>
    <property type="match status" value="1"/>
</dbReference>
<dbReference type="PANTHER" id="PTHR37984:SF5">
    <property type="entry name" value="PROTEIN NYNRIN-LIKE"/>
    <property type="match status" value="1"/>
</dbReference>